<keyword evidence="3" id="KW-0812">Transmembrane</keyword>
<dbReference type="EMBL" id="JH431578">
    <property type="status" value="NOT_ANNOTATED_CDS"/>
    <property type="molecule type" value="Genomic_DNA"/>
</dbReference>
<dbReference type="HOGENOM" id="CLU_978539_0_0_1"/>
<accession>T1IV84</accession>
<keyword evidence="3" id="KW-1133">Transmembrane helix</keyword>
<dbReference type="PANTHER" id="PTHR22906">
    <property type="entry name" value="PROPERDIN"/>
    <property type="match status" value="1"/>
</dbReference>
<evidence type="ECO:0000313" key="5">
    <source>
        <dbReference type="Proteomes" id="UP000014500"/>
    </source>
</evidence>
<keyword evidence="3" id="KW-0472">Membrane</keyword>
<evidence type="ECO:0000256" key="3">
    <source>
        <dbReference type="SAM" id="Phobius"/>
    </source>
</evidence>
<dbReference type="FunFam" id="2.20.100.10:FF:000001">
    <property type="entry name" value="semaphorin-5A isoform X1"/>
    <property type="match status" value="1"/>
</dbReference>
<keyword evidence="2" id="KW-1015">Disulfide bond</keyword>
<dbReference type="PANTHER" id="PTHR22906:SF53">
    <property type="entry name" value="HEMICENTIN-1"/>
    <property type="match status" value="1"/>
</dbReference>
<dbReference type="AlphaFoldDB" id="T1IV84"/>
<dbReference type="STRING" id="126957.T1IV84"/>
<keyword evidence="1" id="KW-0677">Repeat</keyword>
<dbReference type="Gene3D" id="2.20.100.10">
    <property type="entry name" value="Thrombospondin type-1 (TSP1) repeat"/>
    <property type="match status" value="2"/>
</dbReference>
<evidence type="ECO:0000256" key="2">
    <source>
        <dbReference type="ARBA" id="ARBA00023157"/>
    </source>
</evidence>
<evidence type="ECO:0000256" key="1">
    <source>
        <dbReference type="ARBA" id="ARBA00022737"/>
    </source>
</evidence>
<dbReference type="SUPFAM" id="SSF82895">
    <property type="entry name" value="TSP-1 type 1 repeat"/>
    <property type="match status" value="2"/>
</dbReference>
<name>T1IV84_STRMM</name>
<organism evidence="4 5">
    <name type="scientific">Strigamia maritima</name>
    <name type="common">European centipede</name>
    <name type="synonym">Geophilus maritimus</name>
    <dbReference type="NCBI Taxonomy" id="126957"/>
    <lineage>
        <taxon>Eukaryota</taxon>
        <taxon>Metazoa</taxon>
        <taxon>Ecdysozoa</taxon>
        <taxon>Arthropoda</taxon>
        <taxon>Myriapoda</taxon>
        <taxon>Chilopoda</taxon>
        <taxon>Pleurostigmophora</taxon>
        <taxon>Geophilomorpha</taxon>
        <taxon>Linotaeniidae</taxon>
        <taxon>Strigamia</taxon>
    </lineage>
</organism>
<dbReference type="InterPro" id="IPR052065">
    <property type="entry name" value="Compl_asym_regulator"/>
</dbReference>
<dbReference type="InterPro" id="IPR036383">
    <property type="entry name" value="TSP1_rpt_sf"/>
</dbReference>
<reference evidence="5" key="1">
    <citation type="submission" date="2011-05" db="EMBL/GenBank/DDBJ databases">
        <authorList>
            <person name="Richards S.R."/>
            <person name="Qu J."/>
            <person name="Jiang H."/>
            <person name="Jhangiani S.N."/>
            <person name="Agravi P."/>
            <person name="Goodspeed R."/>
            <person name="Gross S."/>
            <person name="Mandapat C."/>
            <person name="Jackson L."/>
            <person name="Mathew T."/>
            <person name="Pu L."/>
            <person name="Thornton R."/>
            <person name="Saada N."/>
            <person name="Wilczek-Boney K.B."/>
            <person name="Lee S."/>
            <person name="Kovar C."/>
            <person name="Wu Y."/>
            <person name="Scherer S.E."/>
            <person name="Worley K.C."/>
            <person name="Muzny D.M."/>
            <person name="Gibbs R."/>
        </authorList>
    </citation>
    <scope>NUCLEOTIDE SEQUENCE</scope>
    <source>
        <strain evidence="5">Brora</strain>
    </source>
</reference>
<dbReference type="SMART" id="SM00209">
    <property type="entry name" value="TSP1"/>
    <property type="match status" value="2"/>
</dbReference>
<dbReference type="eggNOG" id="KOG3611">
    <property type="taxonomic scope" value="Eukaryota"/>
</dbReference>
<dbReference type="PROSITE" id="PS50092">
    <property type="entry name" value="TSP1"/>
    <property type="match status" value="1"/>
</dbReference>
<dbReference type="Proteomes" id="UP000014500">
    <property type="component" value="Unassembled WGS sequence"/>
</dbReference>
<feature type="transmembrane region" description="Helical" evidence="3">
    <location>
        <begin position="236"/>
        <end position="258"/>
    </location>
</feature>
<keyword evidence="5" id="KW-1185">Reference proteome</keyword>
<dbReference type="OMA" id="ERSCHEL"/>
<evidence type="ECO:0000313" key="4">
    <source>
        <dbReference type="EnsemblMetazoa" id="SMAR005077-PA"/>
    </source>
</evidence>
<sequence>MLSLDCYESLDECAVANKTYYAQTIDQCCSYSKAIAYSSTRGVCNLCKQFRPNRIVHCFQEIYWIGERSCHELHLETTTLLNCCVHRGAHRGKTAQGFHFKKVVMNSTIPTYLCIPCEEAIKKASKWTAWSPCNSTCNGGYKSRKKNCENDINKSPDALCVGEITEINNCNDHPCPHSKLHTIEATEWTTWSPCNSTPVSDYQTRTRICGENDDDSITSVCIGKVIEIKNCNHRTMSIIVIALIAIISFISLVLIVLITYTCCKKKKHAVNSALRIPIEFNDSNT</sequence>
<reference evidence="4" key="2">
    <citation type="submission" date="2015-02" db="UniProtKB">
        <authorList>
            <consortium name="EnsemblMetazoa"/>
        </authorList>
    </citation>
    <scope>IDENTIFICATION</scope>
</reference>
<protein>
    <submittedName>
        <fullName evidence="4">Uncharacterized protein</fullName>
    </submittedName>
</protein>
<proteinExistence type="predicted"/>
<dbReference type="EnsemblMetazoa" id="SMAR005077-RA">
    <property type="protein sequence ID" value="SMAR005077-PA"/>
    <property type="gene ID" value="SMAR005077"/>
</dbReference>
<dbReference type="Pfam" id="PF00090">
    <property type="entry name" value="TSP_1"/>
    <property type="match status" value="2"/>
</dbReference>
<dbReference type="InterPro" id="IPR000884">
    <property type="entry name" value="TSP1_rpt"/>
</dbReference>